<protein>
    <recommendedName>
        <fullName evidence="3">CHAT domain-containing protein</fullName>
    </recommendedName>
</protein>
<dbReference type="Gene3D" id="1.25.40.10">
    <property type="entry name" value="Tetratricopeptide repeat domain"/>
    <property type="match status" value="2"/>
</dbReference>
<accession>A0A917M741</accession>
<keyword evidence="2" id="KW-0812">Transmembrane</keyword>
<keyword evidence="5" id="KW-1185">Reference proteome</keyword>
<dbReference type="Pfam" id="PF12770">
    <property type="entry name" value="CHAT"/>
    <property type="match status" value="1"/>
</dbReference>
<keyword evidence="2" id="KW-0472">Membrane</keyword>
<keyword evidence="2" id="KW-1133">Transmembrane helix</keyword>
<name>A0A917M741_9SPHI</name>
<dbReference type="InterPro" id="IPR011990">
    <property type="entry name" value="TPR-like_helical_dom_sf"/>
</dbReference>
<dbReference type="Proteomes" id="UP000660862">
    <property type="component" value="Unassembled WGS sequence"/>
</dbReference>
<evidence type="ECO:0000313" key="4">
    <source>
        <dbReference type="EMBL" id="GGG83338.1"/>
    </source>
</evidence>
<dbReference type="InterPro" id="IPR019734">
    <property type="entry name" value="TPR_rpt"/>
</dbReference>
<dbReference type="PANTHER" id="PTHR10098">
    <property type="entry name" value="RAPSYN-RELATED"/>
    <property type="match status" value="1"/>
</dbReference>
<dbReference type="SUPFAM" id="SSF48452">
    <property type="entry name" value="TPR-like"/>
    <property type="match status" value="2"/>
</dbReference>
<dbReference type="SMART" id="SM00028">
    <property type="entry name" value="TPR"/>
    <property type="match status" value="5"/>
</dbReference>
<reference evidence="4" key="2">
    <citation type="submission" date="2020-09" db="EMBL/GenBank/DDBJ databases">
        <authorList>
            <person name="Sun Q."/>
            <person name="Zhou Y."/>
        </authorList>
    </citation>
    <scope>NUCLEOTIDE SEQUENCE</scope>
    <source>
        <strain evidence="4">CGMCC 1.12195</strain>
    </source>
</reference>
<evidence type="ECO:0000313" key="5">
    <source>
        <dbReference type="Proteomes" id="UP000660862"/>
    </source>
</evidence>
<dbReference type="PANTHER" id="PTHR10098:SF108">
    <property type="entry name" value="TETRATRICOPEPTIDE REPEAT PROTEIN 28"/>
    <property type="match status" value="1"/>
</dbReference>
<sequence>MAALVKTALGCFALWVGLLMGCRDTKRDTLQAPHAADVAVDTLVLLRQLEQLGNIAYDHPERFVHNPDSFIKLLAAEPTTAEGKEMYAWLLLNIGYALRENGNILASVRYYELAMDYCITSRLDDPDFVLYIAKPLGNLYTQIGDLQKALHIHQRAIDLSKARQNLQYLPALYGNMAITYQQIGWPDSLRAACTHGLLYVRENDIHAALLYNTLARSHQEVDQLDSAAYYNELALSLFSGRPLQGDTLIWYTAALHQQSFLAGERRQLPKALQAINQALALAETHLPNGKQREKAKYYYTRGNLHFLCQRPFDAIQDFQKTLFLFSPDPRSPHSFPDYTFTEALWGLARTHALQQSDSAAHYYVKAIENAYYSQQLIASSASHYQNSAWNRKLLHEAMAHLWQRYERTSDYTTSQSLAMLMLWITELSKGRQLHQEINRSNQWAQDSVSSVRQRQRQRLQYLLQAQTMAGNPQEKLRLQQEVEQLAFELQLAENHFDQSFAPPDFDAFTTSITARSDSATLVSYFIDSGGGAYYTATVRGQSVANHIPAASLSDLPHFMETYFGYSPTAYDNDPLKYQTTASAIANLLLPTAGGATCRMIVSPDGPLFTLPFDALVKDGHFLGERNTINYTYTFLLNMQEHSPSPRHTSIAVLAKQDYQGTGLRDLHFVSHEAAYLATHFNADTYLDDAATDSVFFEALANGQFIHVAAHAIADGVGGPYLVLDHPVTLDKLQYIHTSSPLIFLSACQTASGQLLPGEGVESLNKTFLSKGIHSVIASYWTVDDQTTAALAQLFYDALAETGQPAQALAIAKRRYLATSPPLLQNPWYWASLQLTGIDSPIYLEPRRAWAIWSYWTLGIVAFGALLWWLVRAPKRRLQCKNDKTY</sequence>
<dbReference type="EMBL" id="BMER01000001">
    <property type="protein sequence ID" value="GGG83338.1"/>
    <property type="molecule type" value="Genomic_DNA"/>
</dbReference>
<feature type="transmembrane region" description="Helical" evidence="2">
    <location>
        <begin position="849"/>
        <end position="870"/>
    </location>
</feature>
<evidence type="ECO:0000256" key="2">
    <source>
        <dbReference type="SAM" id="Phobius"/>
    </source>
</evidence>
<dbReference type="AlphaFoldDB" id="A0A917M741"/>
<proteinExistence type="predicted"/>
<dbReference type="PROSITE" id="PS50005">
    <property type="entry name" value="TPR"/>
    <property type="match status" value="1"/>
</dbReference>
<keyword evidence="1" id="KW-0802">TPR repeat</keyword>
<evidence type="ECO:0000259" key="3">
    <source>
        <dbReference type="Pfam" id="PF12770"/>
    </source>
</evidence>
<comment type="caution">
    <text evidence="4">The sequence shown here is derived from an EMBL/GenBank/DDBJ whole genome shotgun (WGS) entry which is preliminary data.</text>
</comment>
<dbReference type="PROSITE" id="PS51257">
    <property type="entry name" value="PROKAR_LIPOPROTEIN"/>
    <property type="match status" value="1"/>
</dbReference>
<organism evidence="4 5">
    <name type="scientific">Parapedobacter pyrenivorans</name>
    <dbReference type="NCBI Taxonomy" id="1305674"/>
    <lineage>
        <taxon>Bacteria</taxon>
        <taxon>Pseudomonadati</taxon>
        <taxon>Bacteroidota</taxon>
        <taxon>Sphingobacteriia</taxon>
        <taxon>Sphingobacteriales</taxon>
        <taxon>Sphingobacteriaceae</taxon>
        <taxon>Parapedobacter</taxon>
    </lineage>
</organism>
<feature type="repeat" description="TPR" evidence="1">
    <location>
        <begin position="130"/>
        <end position="163"/>
    </location>
</feature>
<reference evidence="4" key="1">
    <citation type="journal article" date="2014" name="Int. J. Syst. Evol. Microbiol.">
        <title>Complete genome sequence of Corynebacterium casei LMG S-19264T (=DSM 44701T), isolated from a smear-ripened cheese.</title>
        <authorList>
            <consortium name="US DOE Joint Genome Institute (JGI-PGF)"/>
            <person name="Walter F."/>
            <person name="Albersmeier A."/>
            <person name="Kalinowski J."/>
            <person name="Ruckert C."/>
        </authorList>
    </citation>
    <scope>NUCLEOTIDE SEQUENCE</scope>
    <source>
        <strain evidence="4">CGMCC 1.12195</strain>
    </source>
</reference>
<dbReference type="InterPro" id="IPR024983">
    <property type="entry name" value="CHAT_dom"/>
</dbReference>
<gene>
    <name evidence="4" type="ORF">GCM10007415_15510</name>
</gene>
<dbReference type="RefSeq" id="WP_188505321.1">
    <property type="nucleotide sequence ID" value="NZ_BMER01000001.1"/>
</dbReference>
<evidence type="ECO:0000256" key="1">
    <source>
        <dbReference type="PROSITE-ProRule" id="PRU00339"/>
    </source>
</evidence>
<feature type="domain" description="CHAT" evidence="3">
    <location>
        <begin position="580"/>
        <end position="836"/>
    </location>
</feature>